<evidence type="ECO:0000313" key="2">
    <source>
        <dbReference type="Proteomes" id="UP001374535"/>
    </source>
</evidence>
<sequence length="146" mass="15391">MNVGRVQFCGWWYVRLAYAIRVHRDLRVFGGALMAEIGFAGSVIVGNVVFFGFDFMCGCGGKGENAFSVTSVMVGCGAATRVSGAVVAMVDDDAWAKWSVVEGRGVLVSVVAGGGHEGGGTRKEKGFCLENMMLTYVAIVVTGMMS</sequence>
<gene>
    <name evidence="1" type="ORF">V8G54_006079</name>
</gene>
<reference evidence="1 2" key="1">
    <citation type="journal article" date="2023" name="Life. Sci Alliance">
        <title>Evolutionary insights into 3D genome organization and epigenetic landscape of Vigna mungo.</title>
        <authorList>
            <person name="Junaid A."/>
            <person name="Singh B."/>
            <person name="Bhatia S."/>
        </authorList>
    </citation>
    <scope>NUCLEOTIDE SEQUENCE [LARGE SCALE GENOMIC DNA]</scope>
    <source>
        <strain evidence="1">Urdbean</strain>
    </source>
</reference>
<organism evidence="1 2">
    <name type="scientific">Vigna mungo</name>
    <name type="common">Black gram</name>
    <name type="synonym">Phaseolus mungo</name>
    <dbReference type="NCBI Taxonomy" id="3915"/>
    <lineage>
        <taxon>Eukaryota</taxon>
        <taxon>Viridiplantae</taxon>
        <taxon>Streptophyta</taxon>
        <taxon>Embryophyta</taxon>
        <taxon>Tracheophyta</taxon>
        <taxon>Spermatophyta</taxon>
        <taxon>Magnoliopsida</taxon>
        <taxon>eudicotyledons</taxon>
        <taxon>Gunneridae</taxon>
        <taxon>Pentapetalae</taxon>
        <taxon>rosids</taxon>
        <taxon>fabids</taxon>
        <taxon>Fabales</taxon>
        <taxon>Fabaceae</taxon>
        <taxon>Papilionoideae</taxon>
        <taxon>50 kb inversion clade</taxon>
        <taxon>NPAAA clade</taxon>
        <taxon>indigoferoid/millettioid clade</taxon>
        <taxon>Phaseoleae</taxon>
        <taxon>Vigna</taxon>
    </lineage>
</organism>
<accession>A0AAQ3P1J6</accession>
<proteinExistence type="predicted"/>
<keyword evidence="2" id="KW-1185">Reference proteome</keyword>
<dbReference type="Proteomes" id="UP001374535">
    <property type="component" value="Chromosome 2"/>
</dbReference>
<evidence type="ECO:0000313" key="1">
    <source>
        <dbReference type="EMBL" id="WVZ18757.1"/>
    </source>
</evidence>
<protein>
    <submittedName>
        <fullName evidence="1">Uncharacterized protein</fullName>
    </submittedName>
</protein>
<name>A0AAQ3P1J6_VIGMU</name>
<dbReference type="AlphaFoldDB" id="A0AAQ3P1J6"/>
<dbReference type="EMBL" id="CP144699">
    <property type="protein sequence ID" value="WVZ18757.1"/>
    <property type="molecule type" value="Genomic_DNA"/>
</dbReference>